<evidence type="ECO:0000259" key="6">
    <source>
        <dbReference type="Pfam" id="PF13193"/>
    </source>
</evidence>
<evidence type="ECO:0000313" key="7">
    <source>
        <dbReference type="EMBL" id="KAB1637598.1"/>
    </source>
</evidence>
<protein>
    <submittedName>
        <fullName evidence="7">AMP-binding protein</fullName>
    </submittedName>
</protein>
<dbReference type="Gene3D" id="3.30.300.30">
    <property type="match status" value="1"/>
</dbReference>
<dbReference type="InterPro" id="IPR025110">
    <property type="entry name" value="AMP-bd_C"/>
</dbReference>
<dbReference type="PANTHER" id="PTHR43605">
    <property type="entry name" value="ACYL-COENZYME A SYNTHETASE"/>
    <property type="match status" value="1"/>
</dbReference>
<proteinExistence type="inferred from homology"/>
<accession>A0A7J5B100</accession>
<feature type="domain" description="AMP-dependent synthetase/ligase" evidence="5">
    <location>
        <begin position="52"/>
        <end position="411"/>
    </location>
</feature>
<dbReference type="RefSeq" id="WP_151423798.1">
    <property type="nucleotide sequence ID" value="NZ_WBJX01000003.1"/>
</dbReference>
<comment type="similarity">
    <text evidence="1">Belongs to the ATP-dependent AMP-binding enzyme family.</text>
</comment>
<dbReference type="PANTHER" id="PTHR43605:SF10">
    <property type="entry name" value="ACYL-COA SYNTHETASE MEDIUM CHAIN FAMILY MEMBER 3"/>
    <property type="match status" value="1"/>
</dbReference>
<dbReference type="InterPro" id="IPR020845">
    <property type="entry name" value="AMP-binding_CS"/>
</dbReference>
<dbReference type="GO" id="GO:0006633">
    <property type="term" value="P:fatty acid biosynthetic process"/>
    <property type="evidence" value="ECO:0007669"/>
    <property type="project" value="TreeGrafter"/>
</dbReference>
<dbReference type="InterPro" id="IPR045851">
    <property type="entry name" value="AMP-bd_C_sf"/>
</dbReference>
<keyword evidence="8" id="KW-1185">Reference proteome</keyword>
<sequence>MSDVRGVSAFRSARDQLLALRTDAERARREFEWPDVGDRFNWALDWFDEIAEGNDRTALWIVEADGSEAKYSFDDLRRRSNRVANWLEAQGIRRGDVVMLMLGNRRELWEAMLGALKLGAVILPTSVVLGPHDLDDRVERARVRLVIAEEADAAKFDNVIGSYRIVQVGAGLDGAARDSWLDFNDIYDAPDAPVVKQTASDDAALIYFTSGTTSHPKIVVHSHRSYPVGHLSTMYWIGVEPGGVHLAISAAGWGKHAWSSFFAPWNAEATVFVVNYERFDAQLLLEQLDKAGATSFCAPPTVWRILVQHGRSEKPRAMRELLSAGEPLNPEVIARINDWWGLEIRDGYGQTETTALIANAPGSVIKPGAMGHPLPGMDVVLLDPVTGTAGDEGEICLDMRGQRPVNLMTEYLGSPAATDNAVRDGFFHTGDVATRDENGCITFVGRTDDVFKSSDFKVSPFEVESLLLEHDAVAEAGVVGAPDATKLNITKAYVTLAAGWEANRQTALEVLRHARAVMPPYMRVRRLEFFELPKTASGKIRRVELRNREIEAEGARLDGEWRDDDFPEIKRR</sequence>
<dbReference type="OrthoDB" id="9803968at2"/>
<dbReference type="GO" id="GO:0005524">
    <property type="term" value="F:ATP binding"/>
    <property type="evidence" value="ECO:0007669"/>
    <property type="project" value="UniProtKB-KW"/>
</dbReference>
<dbReference type="GO" id="GO:0006637">
    <property type="term" value="P:acyl-CoA metabolic process"/>
    <property type="evidence" value="ECO:0007669"/>
    <property type="project" value="TreeGrafter"/>
</dbReference>
<evidence type="ECO:0000259" key="5">
    <source>
        <dbReference type="Pfam" id="PF00501"/>
    </source>
</evidence>
<dbReference type="GO" id="GO:0004321">
    <property type="term" value="F:fatty-acyl-CoA synthase activity"/>
    <property type="evidence" value="ECO:0007669"/>
    <property type="project" value="TreeGrafter"/>
</dbReference>
<dbReference type="Gene3D" id="3.40.50.12780">
    <property type="entry name" value="N-terminal domain of ligase-like"/>
    <property type="match status" value="1"/>
</dbReference>
<evidence type="ECO:0000256" key="3">
    <source>
        <dbReference type="ARBA" id="ARBA00022741"/>
    </source>
</evidence>
<keyword evidence="3" id="KW-0547">Nucleotide-binding</keyword>
<evidence type="ECO:0000256" key="1">
    <source>
        <dbReference type="ARBA" id="ARBA00006432"/>
    </source>
</evidence>
<reference evidence="7 8" key="1">
    <citation type="submission" date="2019-09" db="EMBL/GenBank/DDBJ databases">
        <title>Phylogeny of genus Pseudoclavibacter and closely related genus.</title>
        <authorList>
            <person name="Li Y."/>
        </authorList>
    </citation>
    <scope>NUCLEOTIDE SEQUENCE [LARGE SCALE GENOMIC DNA]</scope>
    <source>
        <strain evidence="7 8">THG-MD12</strain>
    </source>
</reference>
<dbReference type="SUPFAM" id="SSF56801">
    <property type="entry name" value="Acetyl-CoA synthetase-like"/>
    <property type="match status" value="1"/>
</dbReference>
<keyword evidence="2" id="KW-0436">Ligase</keyword>
<dbReference type="GO" id="GO:0015645">
    <property type="term" value="F:fatty acid ligase activity"/>
    <property type="evidence" value="ECO:0007669"/>
    <property type="project" value="TreeGrafter"/>
</dbReference>
<evidence type="ECO:0000313" key="8">
    <source>
        <dbReference type="Proteomes" id="UP000490386"/>
    </source>
</evidence>
<keyword evidence="4" id="KW-0067">ATP-binding</keyword>
<comment type="caution">
    <text evidence="7">The sequence shown here is derived from an EMBL/GenBank/DDBJ whole genome shotgun (WGS) entry which is preliminary data.</text>
</comment>
<dbReference type="Proteomes" id="UP000490386">
    <property type="component" value="Unassembled WGS sequence"/>
</dbReference>
<dbReference type="Pfam" id="PF13193">
    <property type="entry name" value="AMP-binding_C"/>
    <property type="match status" value="1"/>
</dbReference>
<dbReference type="InterPro" id="IPR042099">
    <property type="entry name" value="ANL_N_sf"/>
</dbReference>
<dbReference type="Pfam" id="PF00501">
    <property type="entry name" value="AMP-binding"/>
    <property type="match status" value="1"/>
</dbReference>
<evidence type="ECO:0000256" key="4">
    <source>
        <dbReference type="ARBA" id="ARBA00022840"/>
    </source>
</evidence>
<feature type="domain" description="AMP-binding enzyme C-terminal" evidence="6">
    <location>
        <begin position="462"/>
        <end position="539"/>
    </location>
</feature>
<organism evidence="7 8">
    <name type="scientific">Pseudoclavibacter terrae</name>
    <dbReference type="NCBI Taxonomy" id="1530195"/>
    <lineage>
        <taxon>Bacteria</taxon>
        <taxon>Bacillati</taxon>
        <taxon>Actinomycetota</taxon>
        <taxon>Actinomycetes</taxon>
        <taxon>Micrococcales</taxon>
        <taxon>Microbacteriaceae</taxon>
        <taxon>Pseudoclavibacter</taxon>
    </lineage>
</organism>
<dbReference type="PROSITE" id="PS00455">
    <property type="entry name" value="AMP_BINDING"/>
    <property type="match status" value="1"/>
</dbReference>
<gene>
    <name evidence="7" type="ORF">F8O03_10280</name>
</gene>
<dbReference type="GO" id="GO:0016405">
    <property type="term" value="F:CoA-ligase activity"/>
    <property type="evidence" value="ECO:0007669"/>
    <property type="project" value="UniProtKB-ARBA"/>
</dbReference>
<evidence type="ECO:0000256" key="2">
    <source>
        <dbReference type="ARBA" id="ARBA00022598"/>
    </source>
</evidence>
<dbReference type="InterPro" id="IPR000873">
    <property type="entry name" value="AMP-dep_synth/lig_dom"/>
</dbReference>
<dbReference type="EMBL" id="WBJX01000003">
    <property type="protein sequence ID" value="KAB1637598.1"/>
    <property type="molecule type" value="Genomic_DNA"/>
</dbReference>
<name>A0A7J5B100_9MICO</name>
<dbReference type="AlphaFoldDB" id="A0A7J5B100"/>
<dbReference type="InterPro" id="IPR051087">
    <property type="entry name" value="Mitochondrial_ACSM"/>
</dbReference>